<protein>
    <submittedName>
        <fullName evidence="1">Uncharacterized protein</fullName>
    </submittedName>
</protein>
<reference evidence="1 2" key="1">
    <citation type="submission" date="2019-10" db="EMBL/GenBank/DDBJ databases">
        <authorList>
            <person name="Palmer J.M."/>
        </authorList>
    </citation>
    <scope>NUCLEOTIDE SEQUENCE [LARGE SCALE GENOMIC DNA]</scope>
    <source>
        <strain evidence="1 2">TWF730</strain>
    </source>
</reference>
<accession>A0AAV9UIC4</accession>
<dbReference type="EMBL" id="JAVHNS010000010">
    <property type="protein sequence ID" value="KAK6341837.1"/>
    <property type="molecule type" value="Genomic_DNA"/>
</dbReference>
<sequence>MPEYFTHPVGGPVDMSEMYPPRPSRRKPHRERGVSSIVEWLWNIYAKRNTVDLDYWFTTNLDPWLKLHWDKIRRIRGILDKKHKDFLFLSWDDPRMKDPVIYSFGWYELFIVLMTLSVRYYQSELGLNLDNDDLDELYASGKIDEMEKSVQYNCHHIKVAIEILESLEEDYLRKHPIASIYINALNEASVHVLRIYGYGDWVSPITDSKIEGDPIGTFLSWFQQPFSVIRARNPRNFDVLAAQKGYSRHFHTKFGVPHANLPTTVIDEGIPAASPLSVIIEDDNENPSPAPADPEIEQNMTYVEPHADESLEAEECPASSPSYDFGAVPYYHSPPVEMYPTTQDFSSGTNFYEQPQQTINCFDGMGQIQSIQHEYQEQPMQLDSSDQWCYANQYDPYMGFTWDQELNIMA</sequence>
<evidence type="ECO:0000313" key="1">
    <source>
        <dbReference type="EMBL" id="KAK6341837.1"/>
    </source>
</evidence>
<proteinExistence type="predicted"/>
<evidence type="ECO:0000313" key="2">
    <source>
        <dbReference type="Proteomes" id="UP001373714"/>
    </source>
</evidence>
<dbReference type="AlphaFoldDB" id="A0AAV9UIC4"/>
<comment type="caution">
    <text evidence="1">The sequence shown here is derived from an EMBL/GenBank/DDBJ whole genome shotgun (WGS) entry which is preliminary data.</text>
</comment>
<keyword evidence="2" id="KW-1185">Reference proteome</keyword>
<name>A0AAV9UIC4_9PEZI</name>
<organism evidence="1 2">
    <name type="scientific">Orbilia blumenaviensis</name>
    <dbReference type="NCBI Taxonomy" id="1796055"/>
    <lineage>
        <taxon>Eukaryota</taxon>
        <taxon>Fungi</taxon>
        <taxon>Dikarya</taxon>
        <taxon>Ascomycota</taxon>
        <taxon>Pezizomycotina</taxon>
        <taxon>Orbiliomycetes</taxon>
        <taxon>Orbiliales</taxon>
        <taxon>Orbiliaceae</taxon>
        <taxon>Orbilia</taxon>
    </lineage>
</organism>
<dbReference type="Proteomes" id="UP001373714">
    <property type="component" value="Unassembled WGS sequence"/>
</dbReference>
<gene>
    <name evidence="1" type="ORF">TWF730_001325</name>
</gene>